<feature type="repeat" description="ANK" evidence="3">
    <location>
        <begin position="310"/>
        <end position="342"/>
    </location>
</feature>
<sequence>MNPIYTGLIDLGAMKGYESRKGICGVFPLLTSFWVADYSLFLNPNTLEKAILNSNHWDPKRKVVIRFFKQAVSVADIGNIQVLLKHGFDVHERESGVSAIEDSCASSTSPEFWTNNDARKVLQCLLDHSLPKKLEEFSTDQRACPILHRLATSEPIHGVKWFLQQLVDKGADINAVNLKAFHLTRTTPLVWHLKQKSYQCAKLLLQLGANPLLTEETDEANMLADADALDAAVLSSCPSFLRQLLVYAKLNSIKLEKNYPWNCRVKVNEELVEMTGCTHLHVSSHRGDLECVQVMLEEGLMTNIDSVSDQGLTALHCASIGGRPQIIEYLVQKGSYINTQDTNGRTPLYYAAIQAHASSVDTLLRLGAHSLAETHIQNTHEDDRAAGGNVATSLLEKWLSQSTKLSCEDVRLLTRQLGRAIERGSLEECQSLHSSGCPIDEPISGVGRRPLAYALWSREYHIAEWLLDIGADTVILFCDHVPVSESMTLIEWLAGCKRPPLASILPRILQQYLEQGGFWYDWGIPIHYAAAENNLKGLETILTYIKANGRRIGKSYQMSSENVLQYLVNRIATGNVEIAKLLLDNKAEPDKPSKDGRSALDMTSFPPLVEVLLEAGASPSSILTRGLGELLSLWGHRCTNLVNMYHEYYMKHLGIQFVDLLDLSIPSAVYHPIRLHYFAGLDTLESLQRMGFDLTSLSHGCGDYVNQAVCLYPRLQSWLLNSGIGLESLTPIPWEWVDHRGFKSSSMKLPFLDRTFRHFRRRLPETVFERWLNLQPSKGWSPLCRAASLGSVTIVENCLSVGAEIDFEGCSLGSALIIASACGKLDVVKILVRKGAAIGYIGRRGPIDAVSVARSNVVRSWLLVRRFSDLQRLKDSDSDVSSGDEIKLWSGILKARYVLRGRALKHASESMLEYARRLRTMPIHYESQNLAPIDGLQYPI</sequence>
<evidence type="ECO:0000256" key="3">
    <source>
        <dbReference type="PROSITE-ProRule" id="PRU00023"/>
    </source>
</evidence>
<gene>
    <name evidence="4" type="ORF">FSARC_3401</name>
</gene>
<dbReference type="OrthoDB" id="194358at2759"/>
<proteinExistence type="predicted"/>
<dbReference type="Gene3D" id="1.25.40.20">
    <property type="entry name" value="Ankyrin repeat-containing domain"/>
    <property type="match status" value="4"/>
</dbReference>
<dbReference type="PROSITE" id="PS50297">
    <property type="entry name" value="ANK_REP_REGION"/>
    <property type="match status" value="2"/>
</dbReference>
<dbReference type="PROSITE" id="PS50088">
    <property type="entry name" value="ANK_REPEAT"/>
    <property type="match status" value="3"/>
</dbReference>
<dbReference type="SUPFAM" id="SSF48403">
    <property type="entry name" value="Ankyrin repeat"/>
    <property type="match status" value="3"/>
</dbReference>
<evidence type="ECO:0000313" key="4">
    <source>
        <dbReference type="EMBL" id="KAF4969327.1"/>
    </source>
</evidence>
<dbReference type="Proteomes" id="UP000622797">
    <property type="component" value="Unassembled WGS sequence"/>
</dbReference>
<feature type="repeat" description="ANK" evidence="3">
    <location>
        <begin position="343"/>
        <end position="375"/>
    </location>
</feature>
<organism evidence="4 5">
    <name type="scientific">Fusarium sarcochroum</name>
    <dbReference type="NCBI Taxonomy" id="1208366"/>
    <lineage>
        <taxon>Eukaryota</taxon>
        <taxon>Fungi</taxon>
        <taxon>Dikarya</taxon>
        <taxon>Ascomycota</taxon>
        <taxon>Pezizomycotina</taxon>
        <taxon>Sordariomycetes</taxon>
        <taxon>Hypocreomycetidae</taxon>
        <taxon>Hypocreales</taxon>
        <taxon>Nectriaceae</taxon>
        <taxon>Fusarium</taxon>
        <taxon>Fusarium lateritium species complex</taxon>
    </lineage>
</organism>
<keyword evidence="2 3" id="KW-0040">ANK repeat</keyword>
<dbReference type="AlphaFoldDB" id="A0A8H4U443"/>
<name>A0A8H4U443_9HYPO</name>
<reference evidence="4" key="1">
    <citation type="journal article" date="2020" name="BMC Genomics">
        <title>Correction to: Identification and distribution of gene clusters required for synthesis of sphingolipid metabolism inhibitors in diverse species of the filamentous fungus Fusarium.</title>
        <authorList>
            <person name="Kim H.S."/>
            <person name="Lohmar J.M."/>
            <person name="Busman M."/>
            <person name="Brown D.W."/>
            <person name="Naumann T.A."/>
            <person name="Divon H.H."/>
            <person name="Lysoe E."/>
            <person name="Uhlig S."/>
            <person name="Proctor R.H."/>
        </authorList>
    </citation>
    <scope>NUCLEOTIDE SEQUENCE</scope>
    <source>
        <strain evidence="4">NRRL 20472</strain>
    </source>
</reference>
<dbReference type="Pfam" id="PF12796">
    <property type="entry name" value="Ank_2"/>
    <property type="match status" value="1"/>
</dbReference>
<evidence type="ECO:0000256" key="2">
    <source>
        <dbReference type="ARBA" id="ARBA00023043"/>
    </source>
</evidence>
<feature type="repeat" description="ANK" evidence="3">
    <location>
        <begin position="275"/>
        <end position="307"/>
    </location>
</feature>
<dbReference type="SMART" id="SM00248">
    <property type="entry name" value="ANK"/>
    <property type="match status" value="11"/>
</dbReference>
<evidence type="ECO:0008006" key="6">
    <source>
        <dbReference type="Google" id="ProtNLM"/>
    </source>
</evidence>
<keyword evidence="1" id="KW-0677">Repeat</keyword>
<dbReference type="PANTHER" id="PTHR24198">
    <property type="entry name" value="ANKYRIN REPEAT AND PROTEIN KINASE DOMAIN-CONTAINING PROTEIN"/>
    <property type="match status" value="1"/>
</dbReference>
<evidence type="ECO:0000256" key="1">
    <source>
        <dbReference type="ARBA" id="ARBA00022737"/>
    </source>
</evidence>
<dbReference type="InterPro" id="IPR002110">
    <property type="entry name" value="Ankyrin_rpt"/>
</dbReference>
<accession>A0A8H4U443</accession>
<dbReference type="EMBL" id="JABEXW010000165">
    <property type="protein sequence ID" value="KAF4969327.1"/>
    <property type="molecule type" value="Genomic_DNA"/>
</dbReference>
<protein>
    <recommendedName>
        <fullName evidence="6">Ankyrin</fullName>
    </recommendedName>
</protein>
<keyword evidence="5" id="KW-1185">Reference proteome</keyword>
<dbReference type="InterPro" id="IPR036770">
    <property type="entry name" value="Ankyrin_rpt-contain_sf"/>
</dbReference>
<dbReference type="PANTHER" id="PTHR24198:SF165">
    <property type="entry name" value="ANKYRIN REPEAT-CONTAINING PROTEIN-RELATED"/>
    <property type="match status" value="1"/>
</dbReference>
<comment type="caution">
    <text evidence="4">The sequence shown here is derived from an EMBL/GenBank/DDBJ whole genome shotgun (WGS) entry which is preliminary data.</text>
</comment>
<reference evidence="4" key="2">
    <citation type="submission" date="2020-05" db="EMBL/GenBank/DDBJ databases">
        <authorList>
            <person name="Kim H.-S."/>
            <person name="Proctor R.H."/>
            <person name="Brown D.W."/>
        </authorList>
    </citation>
    <scope>NUCLEOTIDE SEQUENCE</scope>
    <source>
        <strain evidence="4">NRRL 20472</strain>
    </source>
</reference>
<evidence type="ECO:0000313" key="5">
    <source>
        <dbReference type="Proteomes" id="UP000622797"/>
    </source>
</evidence>